<dbReference type="GO" id="GO:0009103">
    <property type="term" value="P:lipopolysaccharide biosynthetic process"/>
    <property type="evidence" value="ECO:0007669"/>
    <property type="project" value="TreeGrafter"/>
</dbReference>
<evidence type="ECO:0000259" key="2">
    <source>
        <dbReference type="Pfam" id="PF00534"/>
    </source>
</evidence>
<feature type="domain" description="Glycosyltransferase subfamily 4-like N-terminal" evidence="3">
    <location>
        <begin position="67"/>
        <end position="171"/>
    </location>
</feature>
<name>A0A923J3G7_CLOTT</name>
<dbReference type="PANTHER" id="PTHR46401:SF2">
    <property type="entry name" value="GLYCOSYLTRANSFERASE WBBK-RELATED"/>
    <property type="match status" value="1"/>
</dbReference>
<evidence type="ECO:0000259" key="3">
    <source>
        <dbReference type="Pfam" id="PF13439"/>
    </source>
</evidence>
<dbReference type="CDD" id="cd03809">
    <property type="entry name" value="GT4_MtfB-like"/>
    <property type="match status" value="1"/>
</dbReference>
<dbReference type="InterPro" id="IPR028098">
    <property type="entry name" value="Glyco_trans_4-like_N"/>
</dbReference>
<dbReference type="Gene3D" id="3.40.50.2000">
    <property type="entry name" value="Glycogen Phosphorylase B"/>
    <property type="match status" value="2"/>
</dbReference>
<sequence length="373" mass="42389">MNIAIDARGANLYKGTGIGTYTENILNGLLNIDKSNYYNIYWWGKNYKQYMRKNSKIILTSKKHKSFFEEFYFPNNIYKENIDLYHVPQNGMGLSENVKCKKVITIHDLIPYIMPETVGKSYLNKFLREMPKLIGYCDGIITVSQWSKKDILKFFPVIDENKIFVTPLAADSKYKPMDKANCNLILRKHYNIKRPFILYIGGFSSRKNVNSLILAFSKIYKNLNKEFDLVIVGANKDSANYLAELTNDLKISSNVIFTGFVPEEHLPLLYNGCDAFVYPSIYEGFGLPPLEAMSCGTCVISSNLSSIPEVVGDGGILINPLDLKSFTHTLGNLLNDENLQASLKAKALKRASLFSWEETTKKTLYAYNKILSI</sequence>
<dbReference type="AlphaFoldDB" id="A0A923J3G7"/>
<proteinExistence type="predicted"/>
<feature type="domain" description="Glycosyl transferase family 1" evidence="2">
    <location>
        <begin position="193"/>
        <end position="349"/>
    </location>
</feature>
<evidence type="ECO:0000256" key="1">
    <source>
        <dbReference type="ARBA" id="ARBA00022679"/>
    </source>
</evidence>
<keyword evidence="1" id="KW-0808">Transferase</keyword>
<dbReference type="Proteomes" id="UP000563151">
    <property type="component" value="Unassembled WGS sequence"/>
</dbReference>
<dbReference type="PANTHER" id="PTHR46401">
    <property type="entry name" value="GLYCOSYLTRANSFERASE WBBK-RELATED"/>
    <property type="match status" value="1"/>
</dbReference>
<dbReference type="RefSeq" id="WP_035145136.1">
    <property type="nucleotide sequence ID" value="NZ_JAAZWO010000054.1"/>
</dbReference>
<dbReference type="FunFam" id="3.40.50.2000:FF:000119">
    <property type="entry name" value="Glycosyl transferase group 1"/>
    <property type="match status" value="1"/>
</dbReference>
<dbReference type="GO" id="GO:0016757">
    <property type="term" value="F:glycosyltransferase activity"/>
    <property type="evidence" value="ECO:0007669"/>
    <property type="project" value="InterPro"/>
</dbReference>
<organism evidence="4 5">
    <name type="scientific">Clostridium tetanomorphum</name>
    <dbReference type="NCBI Taxonomy" id="1553"/>
    <lineage>
        <taxon>Bacteria</taxon>
        <taxon>Bacillati</taxon>
        <taxon>Bacillota</taxon>
        <taxon>Clostridia</taxon>
        <taxon>Eubacteriales</taxon>
        <taxon>Clostridiaceae</taxon>
        <taxon>Clostridium</taxon>
    </lineage>
</organism>
<comment type="caution">
    <text evidence="4">The sequence shown here is derived from an EMBL/GenBank/DDBJ whole genome shotgun (WGS) entry which is preliminary data.</text>
</comment>
<protein>
    <submittedName>
        <fullName evidence="4">Glycosyltransferase family 4 protein</fullName>
    </submittedName>
</protein>
<gene>
    <name evidence="4" type="ORF">HGG79_20805</name>
</gene>
<dbReference type="Pfam" id="PF00534">
    <property type="entry name" value="Glycos_transf_1"/>
    <property type="match status" value="1"/>
</dbReference>
<reference evidence="4 5" key="1">
    <citation type="submission" date="2020-04" db="EMBL/GenBank/DDBJ databases">
        <title>Genomic insights into acetone-butanol-ethanol (ABE) fermentation by sequencing solventogenic clostridia strains.</title>
        <authorList>
            <person name="Brown S."/>
        </authorList>
    </citation>
    <scope>NUCLEOTIDE SEQUENCE [LARGE SCALE GENOMIC DNA]</scope>
    <source>
        <strain evidence="4 5">DJ011</strain>
    </source>
</reference>
<dbReference type="InterPro" id="IPR001296">
    <property type="entry name" value="Glyco_trans_1"/>
</dbReference>
<evidence type="ECO:0000313" key="4">
    <source>
        <dbReference type="EMBL" id="MBC2400165.1"/>
    </source>
</evidence>
<dbReference type="EMBL" id="JAAZWO010000054">
    <property type="protein sequence ID" value="MBC2400165.1"/>
    <property type="molecule type" value="Genomic_DNA"/>
</dbReference>
<evidence type="ECO:0000313" key="5">
    <source>
        <dbReference type="Proteomes" id="UP000563151"/>
    </source>
</evidence>
<keyword evidence="5" id="KW-1185">Reference proteome</keyword>
<accession>A0A923J3G7</accession>
<dbReference type="Pfam" id="PF13439">
    <property type="entry name" value="Glyco_transf_4"/>
    <property type="match status" value="1"/>
</dbReference>
<dbReference type="SUPFAM" id="SSF53756">
    <property type="entry name" value="UDP-Glycosyltransferase/glycogen phosphorylase"/>
    <property type="match status" value="1"/>
</dbReference>